<dbReference type="Proteomes" id="UP001165063">
    <property type="component" value="Unassembled WGS sequence"/>
</dbReference>
<evidence type="ECO:0000256" key="5">
    <source>
        <dbReference type="ARBA" id="ARBA00023136"/>
    </source>
</evidence>
<dbReference type="PROSITE" id="PS50216">
    <property type="entry name" value="DHHC"/>
    <property type="match status" value="1"/>
</dbReference>
<comment type="catalytic activity">
    <reaction evidence="9 10">
        <text>L-cysteinyl-[protein] + hexadecanoyl-CoA = S-hexadecanoyl-L-cysteinyl-[protein] + CoA</text>
        <dbReference type="Rhea" id="RHEA:36683"/>
        <dbReference type="Rhea" id="RHEA-COMP:10131"/>
        <dbReference type="Rhea" id="RHEA-COMP:11032"/>
        <dbReference type="ChEBI" id="CHEBI:29950"/>
        <dbReference type="ChEBI" id="CHEBI:57287"/>
        <dbReference type="ChEBI" id="CHEBI:57379"/>
        <dbReference type="ChEBI" id="CHEBI:74151"/>
        <dbReference type="EC" id="2.3.1.225"/>
    </reaction>
</comment>
<keyword evidence="7" id="KW-0449">Lipoprotein</keyword>
<comment type="subcellular location">
    <subcellularLocation>
        <location evidence="1">Membrane</location>
        <topology evidence="1">Multi-pass membrane protein</topology>
    </subcellularLocation>
</comment>
<evidence type="ECO:0000256" key="10">
    <source>
        <dbReference type="RuleBase" id="RU079119"/>
    </source>
</evidence>
<dbReference type="InterPro" id="IPR001594">
    <property type="entry name" value="Palmitoyltrfase_DHHC"/>
</dbReference>
<proteinExistence type="inferred from homology"/>
<feature type="domain" description="Palmitoyltransferase DHHC" evidence="11">
    <location>
        <begin position="172"/>
        <end position="311"/>
    </location>
</feature>
<comment type="domain">
    <text evidence="10">The DHHC domain is required for palmitoyltransferase activity.</text>
</comment>
<keyword evidence="2 10" id="KW-0808">Transferase</keyword>
<name>A0A9W7DK20_AMBMO</name>
<evidence type="ECO:0000259" key="11">
    <source>
        <dbReference type="Pfam" id="PF01529"/>
    </source>
</evidence>
<sequence>MLFKILIFIVVLFSIALLLILFGQLPSYNETFIHKGRQFLVNAIFLPIASGMERIDRRLFKGYCSRLIFGKEIRWLLGWFTPLFYVILMSLCLNYFMVAVYPVVVVSYNCDPIWNFRFLFIIAPTLILNYWSFAMATLCDAGNISKLSPEKMNSMEKKFKCNGLIFFDGFQCRTCLTPKIARSKHCSTCNDRCVLLFDHHCIWLNNDVGYYNYRYFLIFLFEISITLGYGSYLCYVGLSYNLQRAQLPPDVQSQYHFKQLWFLMRETSLQNEIMGVLCLLAGILCPLVAMFLFEHLWYIYLGVTTNESLKWDYIRQLIEYKVLFKFTKVPSNEEVFLMTEPDPTSELGVVFKRLSNDEPFKVVSGKLDRIESWDDLDNIYDSGFFKNLHERMFPVM</sequence>
<comment type="caution">
    <text evidence="12">The sequence shown here is derived from an EMBL/GenBank/DDBJ whole genome shotgun (WGS) entry which is preliminary data.</text>
</comment>
<dbReference type="GO" id="GO:0019706">
    <property type="term" value="F:protein-cysteine S-palmitoyltransferase activity"/>
    <property type="evidence" value="ECO:0007669"/>
    <property type="project" value="UniProtKB-EC"/>
</dbReference>
<dbReference type="Pfam" id="PF01529">
    <property type="entry name" value="DHHC"/>
    <property type="match status" value="1"/>
</dbReference>
<evidence type="ECO:0000313" key="13">
    <source>
        <dbReference type="Proteomes" id="UP001165063"/>
    </source>
</evidence>
<comment type="similarity">
    <text evidence="10">Belongs to the DHHC palmitoyltransferase family.</text>
</comment>
<evidence type="ECO:0000256" key="7">
    <source>
        <dbReference type="ARBA" id="ARBA00023288"/>
    </source>
</evidence>
<feature type="transmembrane region" description="Helical" evidence="10">
    <location>
        <begin position="5"/>
        <end position="25"/>
    </location>
</feature>
<keyword evidence="6" id="KW-0564">Palmitate</keyword>
<feature type="transmembrane region" description="Helical" evidence="10">
    <location>
        <begin position="215"/>
        <end position="238"/>
    </location>
</feature>
<keyword evidence="8 10" id="KW-0012">Acyltransferase</keyword>
<reference evidence="12" key="1">
    <citation type="submission" date="2023-04" db="EMBL/GenBank/DDBJ databases">
        <title>Ambrosiozyma monospora NBRC 1965.</title>
        <authorList>
            <person name="Ichikawa N."/>
            <person name="Sato H."/>
            <person name="Tonouchi N."/>
        </authorList>
    </citation>
    <scope>NUCLEOTIDE SEQUENCE</scope>
    <source>
        <strain evidence="12">NBRC 1965</strain>
    </source>
</reference>
<feature type="transmembrane region" description="Helical" evidence="10">
    <location>
        <begin position="273"/>
        <end position="293"/>
    </location>
</feature>
<evidence type="ECO:0000256" key="1">
    <source>
        <dbReference type="ARBA" id="ARBA00004141"/>
    </source>
</evidence>
<protein>
    <recommendedName>
        <fullName evidence="10">Palmitoyltransferase</fullName>
        <ecNumber evidence="10">2.3.1.225</ecNumber>
    </recommendedName>
</protein>
<keyword evidence="13" id="KW-1185">Reference proteome</keyword>
<dbReference type="PANTHER" id="PTHR12246">
    <property type="entry name" value="PALMITOYLTRANSFERASE ZDHHC16"/>
    <property type="match status" value="1"/>
</dbReference>
<gene>
    <name evidence="12" type="ORF">Amon01_000411200</name>
</gene>
<dbReference type="EMBL" id="BSXU01001900">
    <property type="protein sequence ID" value="GMG32205.1"/>
    <property type="molecule type" value="Genomic_DNA"/>
</dbReference>
<dbReference type="EC" id="2.3.1.225" evidence="10"/>
<evidence type="ECO:0000313" key="12">
    <source>
        <dbReference type="EMBL" id="GMG32205.1"/>
    </source>
</evidence>
<evidence type="ECO:0000256" key="9">
    <source>
        <dbReference type="ARBA" id="ARBA00048048"/>
    </source>
</evidence>
<evidence type="ECO:0000256" key="2">
    <source>
        <dbReference type="ARBA" id="ARBA00022679"/>
    </source>
</evidence>
<dbReference type="GO" id="GO:0016020">
    <property type="term" value="C:membrane"/>
    <property type="evidence" value="ECO:0007669"/>
    <property type="project" value="UniProtKB-SubCell"/>
</dbReference>
<evidence type="ECO:0000256" key="8">
    <source>
        <dbReference type="ARBA" id="ARBA00023315"/>
    </source>
</evidence>
<evidence type="ECO:0000256" key="6">
    <source>
        <dbReference type="ARBA" id="ARBA00023139"/>
    </source>
</evidence>
<evidence type="ECO:0000256" key="3">
    <source>
        <dbReference type="ARBA" id="ARBA00022692"/>
    </source>
</evidence>
<keyword evidence="3 10" id="KW-0812">Transmembrane</keyword>
<dbReference type="OrthoDB" id="9909019at2759"/>
<feature type="transmembrane region" description="Helical" evidence="10">
    <location>
        <begin position="76"/>
        <end position="98"/>
    </location>
</feature>
<keyword evidence="4 10" id="KW-1133">Transmembrane helix</keyword>
<dbReference type="InterPro" id="IPR039859">
    <property type="entry name" value="PFA4/ZDH16/20/ERF2-like"/>
</dbReference>
<feature type="transmembrane region" description="Helical" evidence="10">
    <location>
        <begin position="118"/>
        <end position="139"/>
    </location>
</feature>
<evidence type="ECO:0000256" key="4">
    <source>
        <dbReference type="ARBA" id="ARBA00022989"/>
    </source>
</evidence>
<accession>A0A9W7DK20</accession>
<keyword evidence="5 10" id="KW-0472">Membrane</keyword>
<dbReference type="AlphaFoldDB" id="A0A9W7DK20"/>
<organism evidence="12 13">
    <name type="scientific">Ambrosiozyma monospora</name>
    <name type="common">Yeast</name>
    <name type="synonym">Endomycopsis monosporus</name>
    <dbReference type="NCBI Taxonomy" id="43982"/>
    <lineage>
        <taxon>Eukaryota</taxon>
        <taxon>Fungi</taxon>
        <taxon>Dikarya</taxon>
        <taxon>Ascomycota</taxon>
        <taxon>Saccharomycotina</taxon>
        <taxon>Pichiomycetes</taxon>
        <taxon>Pichiales</taxon>
        <taxon>Pichiaceae</taxon>
        <taxon>Ambrosiozyma</taxon>
    </lineage>
</organism>